<dbReference type="InterPro" id="IPR007396">
    <property type="entry name" value="TR_PAI2-type"/>
</dbReference>
<dbReference type="PIRSF" id="PIRSF010372">
    <property type="entry name" value="PaiB"/>
    <property type="match status" value="1"/>
</dbReference>
<evidence type="ECO:0000313" key="1">
    <source>
        <dbReference type="EMBL" id="XDU74734.1"/>
    </source>
</evidence>
<dbReference type="PANTHER" id="PTHR35802:SF1">
    <property type="entry name" value="PROTEASE SYNTHASE AND SPORULATION PROTEIN PAI 2"/>
    <property type="match status" value="1"/>
</dbReference>
<dbReference type="SUPFAM" id="SSF50475">
    <property type="entry name" value="FMN-binding split barrel"/>
    <property type="match status" value="1"/>
</dbReference>
<gene>
    <name evidence="1" type="ORF">AB3G37_11895</name>
</gene>
<dbReference type="RefSeq" id="WP_369790841.1">
    <property type="nucleotide sequence ID" value="NZ_CP165628.1"/>
</dbReference>
<protein>
    <submittedName>
        <fullName evidence="1">FMN-binding negative transcriptional regulator</fullName>
    </submittedName>
</protein>
<dbReference type="InterPro" id="IPR012349">
    <property type="entry name" value="Split_barrel_FMN-bd"/>
</dbReference>
<dbReference type="EMBL" id="CP165628">
    <property type="protein sequence ID" value="XDU74734.1"/>
    <property type="molecule type" value="Genomic_DNA"/>
</dbReference>
<name>A0AB39VWW4_9GAMM</name>
<dbReference type="Pfam" id="PF04299">
    <property type="entry name" value="FMN_bind_2"/>
    <property type="match status" value="1"/>
</dbReference>
<accession>A0AB39VWW4</accession>
<dbReference type="AlphaFoldDB" id="A0AB39VWW4"/>
<proteinExistence type="predicted"/>
<dbReference type="PANTHER" id="PTHR35802">
    <property type="entry name" value="PROTEASE SYNTHASE AND SPORULATION PROTEIN PAI 2"/>
    <property type="match status" value="1"/>
</dbReference>
<dbReference type="Gene3D" id="2.30.110.10">
    <property type="entry name" value="Electron Transport, Fmn-binding Protein, Chain A"/>
    <property type="match status" value="1"/>
</dbReference>
<sequence>MYIAAAFKETRPEVLFELIEQYPLGTLMTQGQGELDAIHIPFEVVSQQQGETRLRGHIARANPLWQQVEQDADVLVVFHGGDAYISPNWYPSKQHTHRQVPTWNYRVVHARGKIAFHHDAQFLREILAGLTHQHEASQANPWKMTDSPDDFINSMLKGVVGIEIIIKDIIGAFKLGQNKPAEDLQGAGENLLKTGNETVGKAMLRHLK</sequence>
<reference evidence="1" key="1">
    <citation type="submission" date="2024-07" db="EMBL/GenBank/DDBJ databases">
        <authorList>
            <person name="Biller S.J."/>
        </authorList>
    </citation>
    <scope>NUCLEOTIDE SEQUENCE</scope>
    <source>
        <strain evidence="1">WC2420</strain>
    </source>
</reference>
<organism evidence="1">
    <name type="scientific">Rouxiella sp. WC2420</name>
    <dbReference type="NCBI Taxonomy" id="3234145"/>
    <lineage>
        <taxon>Bacteria</taxon>
        <taxon>Pseudomonadati</taxon>
        <taxon>Pseudomonadota</taxon>
        <taxon>Gammaproteobacteria</taxon>
        <taxon>Enterobacterales</taxon>
        <taxon>Yersiniaceae</taxon>
        <taxon>Rouxiella</taxon>
    </lineage>
</organism>